<name>A0A2A2GI33_9RHOB</name>
<organism evidence="3 4">
    <name type="scientific">Paracoccus salipaludis</name>
    <dbReference type="NCBI Taxonomy" id="2032623"/>
    <lineage>
        <taxon>Bacteria</taxon>
        <taxon>Pseudomonadati</taxon>
        <taxon>Pseudomonadota</taxon>
        <taxon>Alphaproteobacteria</taxon>
        <taxon>Rhodobacterales</taxon>
        <taxon>Paracoccaceae</taxon>
        <taxon>Paracoccus</taxon>
    </lineage>
</organism>
<dbReference type="RefSeq" id="WP_095640821.1">
    <property type="nucleotide sequence ID" value="NZ_NSJZ01000013.1"/>
</dbReference>
<dbReference type="PANTHER" id="PTHR42928:SF5">
    <property type="entry name" value="BLR1237 PROTEIN"/>
    <property type="match status" value="1"/>
</dbReference>
<dbReference type="Gene3D" id="3.40.190.150">
    <property type="entry name" value="Bordetella uptake gene, domain 1"/>
    <property type="match status" value="1"/>
</dbReference>
<dbReference type="AlphaFoldDB" id="A0A2A2GI33"/>
<dbReference type="CDD" id="cd13578">
    <property type="entry name" value="PBP2_Bug27"/>
    <property type="match status" value="1"/>
</dbReference>
<dbReference type="OrthoDB" id="9780943at2"/>
<sequence>MKKEKNRAVPRAAIQTCRRAFLGIALAASAALTVPGSAWAQADYPTRNITLVLPFGAGGIADITARVVGEALGDRLGQQITIMNQPGAGGLTAARSVLNAPADGYTLALLSNGTAISASLFKDLQFDPVKDFVPVSSMAFFDFVFATRADGELKTLENVLAAAKANPGALNVGTITVGSSQNLAAELFKSASGVDFTIIPYKATPDLVVAMLGGELDVIIDSQTALKAPIEQGQATVVASSGSVRSALLPDVPTAVEQGVPGFEVTSWNAIFAPAGTPPEVVGKLNATLVEVLADPSIQQRFAELGVEARSSTPDEIGQRLADDIAKWGKVIREAGIQQQ</sequence>
<evidence type="ECO:0000256" key="1">
    <source>
        <dbReference type="ARBA" id="ARBA00006987"/>
    </source>
</evidence>
<dbReference type="InterPro" id="IPR042100">
    <property type="entry name" value="Bug_dom1"/>
</dbReference>
<evidence type="ECO:0000256" key="2">
    <source>
        <dbReference type="SAM" id="SignalP"/>
    </source>
</evidence>
<reference evidence="3 4" key="1">
    <citation type="submission" date="2017-09" db="EMBL/GenBank/DDBJ databases">
        <title>Paracoccus alkalisoli sp. nov., isolated from saline alkaline soil.</title>
        <authorList>
            <person name="Dong X."/>
            <person name="Zhang G."/>
        </authorList>
    </citation>
    <scope>NUCLEOTIDE SEQUENCE [LARGE SCALE GENOMIC DNA]</scope>
    <source>
        <strain evidence="3 4">WN007</strain>
    </source>
</reference>
<comment type="similarity">
    <text evidence="1">Belongs to the UPF0065 (bug) family.</text>
</comment>
<dbReference type="InterPro" id="IPR006311">
    <property type="entry name" value="TAT_signal"/>
</dbReference>
<dbReference type="EMBL" id="NSJZ01000013">
    <property type="protein sequence ID" value="PAU96525.1"/>
    <property type="molecule type" value="Genomic_DNA"/>
</dbReference>
<gene>
    <name evidence="3" type="ORF">CK240_13320</name>
</gene>
<dbReference type="PIRSF" id="PIRSF017082">
    <property type="entry name" value="YflP"/>
    <property type="match status" value="1"/>
</dbReference>
<comment type="caution">
    <text evidence="3">The sequence shown here is derived from an EMBL/GenBank/DDBJ whole genome shotgun (WGS) entry which is preliminary data.</text>
</comment>
<dbReference type="SUPFAM" id="SSF53850">
    <property type="entry name" value="Periplasmic binding protein-like II"/>
    <property type="match status" value="1"/>
</dbReference>
<evidence type="ECO:0000313" key="3">
    <source>
        <dbReference type="EMBL" id="PAU96525.1"/>
    </source>
</evidence>
<dbReference type="PROSITE" id="PS51318">
    <property type="entry name" value="TAT"/>
    <property type="match status" value="1"/>
</dbReference>
<dbReference type="Gene3D" id="3.40.190.10">
    <property type="entry name" value="Periplasmic binding protein-like II"/>
    <property type="match status" value="1"/>
</dbReference>
<feature type="chain" id="PRO_5012335735" evidence="2">
    <location>
        <begin position="41"/>
        <end position="340"/>
    </location>
</feature>
<dbReference type="Proteomes" id="UP000218023">
    <property type="component" value="Unassembled WGS sequence"/>
</dbReference>
<accession>A0A2A2GI33</accession>
<dbReference type="InterPro" id="IPR005064">
    <property type="entry name" value="BUG"/>
</dbReference>
<keyword evidence="2" id="KW-0732">Signal</keyword>
<feature type="signal peptide" evidence="2">
    <location>
        <begin position="1"/>
        <end position="40"/>
    </location>
</feature>
<keyword evidence="4" id="KW-1185">Reference proteome</keyword>
<proteinExistence type="inferred from homology"/>
<dbReference type="Pfam" id="PF03401">
    <property type="entry name" value="TctC"/>
    <property type="match status" value="1"/>
</dbReference>
<evidence type="ECO:0000313" key="4">
    <source>
        <dbReference type="Proteomes" id="UP000218023"/>
    </source>
</evidence>
<dbReference type="PANTHER" id="PTHR42928">
    <property type="entry name" value="TRICARBOXYLATE-BINDING PROTEIN"/>
    <property type="match status" value="1"/>
</dbReference>
<protein>
    <submittedName>
        <fullName evidence="3">Tripartite tricarboxylate transporter receptor protein</fullName>
    </submittedName>
</protein>
<keyword evidence="3" id="KW-0675">Receptor</keyword>